<dbReference type="GeneID" id="36328159"/>
<proteinExistence type="predicted"/>
<feature type="non-terminal residue" evidence="2">
    <location>
        <position position="384"/>
    </location>
</feature>
<dbReference type="Pfam" id="PF00651">
    <property type="entry name" value="BTB"/>
    <property type="match status" value="1"/>
</dbReference>
<dbReference type="OrthoDB" id="3357985at2759"/>
<dbReference type="InterPro" id="IPR000210">
    <property type="entry name" value="BTB/POZ_dom"/>
</dbReference>
<dbReference type="AlphaFoldDB" id="A0A1X6MJS6"/>
<protein>
    <recommendedName>
        <fullName evidence="1">BTB domain-containing protein</fullName>
    </recommendedName>
</protein>
<dbReference type="Proteomes" id="UP000194127">
    <property type="component" value="Unassembled WGS sequence"/>
</dbReference>
<organism evidence="2 3">
    <name type="scientific">Postia placenta MAD-698-R-SB12</name>
    <dbReference type="NCBI Taxonomy" id="670580"/>
    <lineage>
        <taxon>Eukaryota</taxon>
        <taxon>Fungi</taxon>
        <taxon>Dikarya</taxon>
        <taxon>Basidiomycota</taxon>
        <taxon>Agaricomycotina</taxon>
        <taxon>Agaricomycetes</taxon>
        <taxon>Polyporales</taxon>
        <taxon>Adustoporiaceae</taxon>
        <taxon>Rhodonia</taxon>
    </lineage>
</organism>
<dbReference type="SUPFAM" id="SSF54695">
    <property type="entry name" value="POZ domain"/>
    <property type="match status" value="1"/>
</dbReference>
<gene>
    <name evidence="2" type="ORF">POSPLADRAFT_1101274</name>
</gene>
<sequence length="384" mass="42748">EPKAALSPFDKDDADIILRSSDNVDFHVYKVVLRMVSGFFHDLFSIPQPLNPHPKDIHPERGIPIIPVPEDSKTLDCLLRLCYPTPDPEAVDDVDLLAAVFTAAKKYDMEDAASRMKKSILQLGTDASLHERTIRIYAKAIQLGLEDVAHAAALASTSWQIFNYVAELDNITAGALYRLLRFRRMHPERPQSFTFCHPGPDERPGTASVGVGTAESAASPRPVVASAIFNHPSADIIIRSSDNVDLRLSRTILTLASPVLAEMLSQPSFALTTTSLPESGRILHMLFQVAYPMEDPCVSDLDEAIALHDTAEKYKMPFAMDFARRAFLQCTHADPLRAYFIAMPRKWTPEARQAASQALFLQSDPWVPEMETSPASVYHQFLDY</sequence>
<dbReference type="RefSeq" id="XP_024333392.1">
    <property type="nucleotide sequence ID" value="XM_024483210.1"/>
</dbReference>
<feature type="non-terminal residue" evidence="2">
    <location>
        <position position="1"/>
    </location>
</feature>
<dbReference type="PROSITE" id="PS50097">
    <property type="entry name" value="BTB"/>
    <property type="match status" value="1"/>
</dbReference>
<keyword evidence="3" id="KW-1185">Reference proteome</keyword>
<dbReference type="EMBL" id="KZ110612">
    <property type="protein sequence ID" value="OSX56598.1"/>
    <property type="molecule type" value="Genomic_DNA"/>
</dbReference>
<feature type="domain" description="BTB" evidence="1">
    <location>
        <begin position="14"/>
        <end position="83"/>
    </location>
</feature>
<accession>A0A1X6MJS6</accession>
<evidence type="ECO:0000313" key="3">
    <source>
        <dbReference type="Proteomes" id="UP000194127"/>
    </source>
</evidence>
<dbReference type="SMART" id="SM00225">
    <property type="entry name" value="BTB"/>
    <property type="match status" value="2"/>
</dbReference>
<name>A0A1X6MJS6_9APHY</name>
<dbReference type="CDD" id="cd18186">
    <property type="entry name" value="BTB_POZ_ZBTB_KLHL-like"/>
    <property type="match status" value="1"/>
</dbReference>
<dbReference type="Gene3D" id="3.30.710.10">
    <property type="entry name" value="Potassium Channel Kv1.1, Chain A"/>
    <property type="match status" value="1"/>
</dbReference>
<evidence type="ECO:0000313" key="2">
    <source>
        <dbReference type="EMBL" id="OSX56598.1"/>
    </source>
</evidence>
<reference evidence="2 3" key="1">
    <citation type="submission" date="2017-04" db="EMBL/GenBank/DDBJ databases">
        <title>Genome Sequence of the Model Brown-Rot Fungus Postia placenta SB12.</title>
        <authorList>
            <consortium name="DOE Joint Genome Institute"/>
            <person name="Gaskell J."/>
            <person name="Kersten P."/>
            <person name="Larrondo L.F."/>
            <person name="Canessa P."/>
            <person name="Martinez D."/>
            <person name="Hibbett D."/>
            <person name="Schmoll M."/>
            <person name="Kubicek C.P."/>
            <person name="Martinez A.T."/>
            <person name="Yadav J."/>
            <person name="Master E."/>
            <person name="Magnuson J.K."/>
            <person name="James T."/>
            <person name="Yaver D."/>
            <person name="Berka R."/>
            <person name="Labutti K."/>
            <person name="Lipzen A."/>
            <person name="Aerts A."/>
            <person name="Barry K."/>
            <person name="Henrissat B."/>
            <person name="Blanchette R."/>
            <person name="Grigoriev I."/>
            <person name="Cullen D."/>
        </authorList>
    </citation>
    <scope>NUCLEOTIDE SEQUENCE [LARGE SCALE GENOMIC DNA]</scope>
    <source>
        <strain evidence="2 3">MAD-698-R-SB12</strain>
    </source>
</reference>
<evidence type="ECO:0000259" key="1">
    <source>
        <dbReference type="PROSITE" id="PS50097"/>
    </source>
</evidence>
<dbReference type="InterPro" id="IPR011333">
    <property type="entry name" value="SKP1/BTB/POZ_sf"/>
</dbReference>